<evidence type="ECO:0008006" key="3">
    <source>
        <dbReference type="Google" id="ProtNLM"/>
    </source>
</evidence>
<name>A0A4Y9F464_9MICC</name>
<protein>
    <recommendedName>
        <fullName evidence="3">Phage major tail protein, TP901-1 family</fullName>
    </recommendedName>
</protein>
<proteinExistence type="predicted"/>
<dbReference type="OrthoDB" id="3235220at2"/>
<comment type="caution">
    <text evidence="1">The sequence shown here is derived from an EMBL/GenBank/DDBJ whole genome shotgun (WGS) entry which is preliminary data.</text>
</comment>
<evidence type="ECO:0000313" key="1">
    <source>
        <dbReference type="EMBL" id="TFU21906.1"/>
    </source>
</evidence>
<reference evidence="1 2" key="1">
    <citation type="submission" date="2019-03" db="EMBL/GenBank/DDBJ databases">
        <title>Diversity of the mouse oral microbiome.</title>
        <authorList>
            <person name="Joseph S."/>
            <person name="Aduse-Opoku J."/>
            <person name="Curtis M."/>
            <person name="Wade W."/>
            <person name="Hashim A."/>
        </authorList>
    </citation>
    <scope>NUCLEOTIDE SEQUENCE [LARGE SCALE GENOMIC DNA]</scope>
    <source>
        <strain evidence="2">irhom_31</strain>
    </source>
</reference>
<dbReference type="Proteomes" id="UP000297951">
    <property type="component" value="Unassembled WGS sequence"/>
</dbReference>
<evidence type="ECO:0000313" key="2">
    <source>
        <dbReference type="Proteomes" id="UP000297951"/>
    </source>
</evidence>
<dbReference type="AlphaFoldDB" id="A0A4Y9F464"/>
<gene>
    <name evidence="1" type="ORF">E4U03_07805</name>
</gene>
<accession>A0A4Y9F464</accession>
<dbReference type="RefSeq" id="WP_135012994.1">
    <property type="nucleotide sequence ID" value="NZ_JADGLK010000025.1"/>
</dbReference>
<sequence length="142" mass="15197">MAKDDIQVVEVGTGTLVIGKATTAHVMSHQVTSVKLVPKTATSDGITVLSGKQKGGSRKETWTLEGEFLFDAGAKESTSDFLFENRGKDLEFEFVPSTANKNKYTGVLTVESAEIGGDVAEENLKVDFEFPLVGVPTKSKLA</sequence>
<dbReference type="EMBL" id="SPQC01000025">
    <property type="protein sequence ID" value="TFU21906.1"/>
    <property type="molecule type" value="Genomic_DNA"/>
</dbReference>
<organism evidence="1 2">
    <name type="scientific">Rothia nasimurium</name>
    <dbReference type="NCBI Taxonomy" id="85336"/>
    <lineage>
        <taxon>Bacteria</taxon>
        <taxon>Bacillati</taxon>
        <taxon>Actinomycetota</taxon>
        <taxon>Actinomycetes</taxon>
        <taxon>Micrococcales</taxon>
        <taxon>Micrococcaceae</taxon>
        <taxon>Rothia</taxon>
    </lineage>
</organism>